<evidence type="ECO:0000313" key="17">
    <source>
        <dbReference type="EMBL" id="THV25622.1"/>
    </source>
</evidence>
<evidence type="ECO:0000256" key="6">
    <source>
        <dbReference type="ARBA" id="ARBA00022619"/>
    </source>
</evidence>
<dbReference type="InterPro" id="IPR016192">
    <property type="entry name" value="APOBEC/CMP_deaminase_Zn-bd"/>
</dbReference>
<dbReference type="EMBL" id="STGV01000001">
    <property type="protein sequence ID" value="THV25622.1"/>
    <property type="molecule type" value="Genomic_DNA"/>
</dbReference>
<dbReference type="GO" id="GO:0009231">
    <property type="term" value="P:riboflavin biosynthetic process"/>
    <property type="evidence" value="ECO:0007669"/>
    <property type="project" value="UniProtKB-UniPathway"/>
</dbReference>
<keyword evidence="6 12" id="KW-0686">Riboflavin biosynthesis</keyword>
<dbReference type="GO" id="GO:0008835">
    <property type="term" value="F:diaminohydroxyphosphoribosylaminopyrimidine deaminase activity"/>
    <property type="evidence" value="ECO:0007669"/>
    <property type="project" value="UniProtKB-EC"/>
</dbReference>
<dbReference type="SUPFAM" id="SSF53597">
    <property type="entry name" value="Dihydrofolate reductase-like"/>
    <property type="match status" value="1"/>
</dbReference>
<evidence type="ECO:0000256" key="9">
    <source>
        <dbReference type="ARBA" id="ARBA00022857"/>
    </source>
</evidence>
<dbReference type="NCBIfam" id="TIGR00326">
    <property type="entry name" value="eubact_ribD"/>
    <property type="match status" value="1"/>
</dbReference>
<dbReference type="Pfam" id="PF00383">
    <property type="entry name" value="dCMP_cyt_deam_1"/>
    <property type="match status" value="1"/>
</dbReference>
<comment type="catalytic activity">
    <reaction evidence="12">
        <text>5-amino-6-(5-phospho-D-ribitylamino)uracil + NADP(+) = 5-amino-6-(5-phospho-D-ribosylamino)uracil + NADPH + H(+)</text>
        <dbReference type="Rhea" id="RHEA:17845"/>
        <dbReference type="ChEBI" id="CHEBI:15378"/>
        <dbReference type="ChEBI" id="CHEBI:57783"/>
        <dbReference type="ChEBI" id="CHEBI:58349"/>
        <dbReference type="ChEBI" id="CHEBI:58421"/>
        <dbReference type="ChEBI" id="CHEBI:58453"/>
        <dbReference type="EC" id="1.1.1.193"/>
    </reaction>
</comment>
<keyword evidence="11" id="KW-0511">Multifunctional enzyme</keyword>
<dbReference type="Pfam" id="PF01872">
    <property type="entry name" value="RibD_C"/>
    <property type="match status" value="1"/>
</dbReference>
<keyword evidence="12 17" id="KW-0378">Hydrolase</keyword>
<evidence type="ECO:0000256" key="13">
    <source>
        <dbReference type="PIRSR" id="PIRSR006769-1"/>
    </source>
</evidence>
<keyword evidence="9 12" id="KW-0521">NADP</keyword>
<dbReference type="Proteomes" id="UP000308828">
    <property type="component" value="Unassembled WGS sequence"/>
</dbReference>
<keyword evidence="8 12" id="KW-0862">Zinc</keyword>
<keyword evidence="10 12" id="KW-0560">Oxidoreductase</keyword>
<dbReference type="PROSITE" id="PS00903">
    <property type="entry name" value="CYT_DCMP_DEAMINASES_1"/>
    <property type="match status" value="1"/>
</dbReference>
<comment type="pathway">
    <text evidence="3 12">Cofactor biosynthesis; riboflavin biosynthesis; 5-amino-6-(D-ribitylamino)uracil from GTP: step 3/4.</text>
</comment>
<dbReference type="InterPro" id="IPR002734">
    <property type="entry name" value="RibDG_C"/>
</dbReference>
<comment type="caution">
    <text evidence="17">The sequence shown here is derived from an EMBL/GenBank/DDBJ whole genome shotgun (WGS) entry which is preliminary data.</text>
</comment>
<proteinExistence type="inferred from homology"/>
<evidence type="ECO:0000256" key="10">
    <source>
        <dbReference type="ARBA" id="ARBA00023002"/>
    </source>
</evidence>
<feature type="binding site" evidence="14">
    <location>
        <position position="211"/>
    </location>
    <ligand>
        <name>substrate</name>
    </ligand>
</feature>
<feature type="binding site" evidence="14">
    <location>
        <position position="204"/>
    </location>
    <ligand>
        <name>NADP(+)</name>
        <dbReference type="ChEBI" id="CHEBI:58349"/>
    </ligand>
</feature>
<dbReference type="InterPro" id="IPR050765">
    <property type="entry name" value="Riboflavin_Biosynth_HTPR"/>
</dbReference>
<evidence type="ECO:0000256" key="5">
    <source>
        <dbReference type="ARBA" id="ARBA00007417"/>
    </source>
</evidence>
<evidence type="ECO:0000256" key="3">
    <source>
        <dbReference type="ARBA" id="ARBA00004910"/>
    </source>
</evidence>
<comment type="catalytic activity">
    <reaction evidence="12">
        <text>2,5-diamino-6-hydroxy-4-(5-phosphoribosylamino)-pyrimidine + H2O + H(+) = 5-amino-6-(5-phospho-D-ribosylamino)uracil + NH4(+)</text>
        <dbReference type="Rhea" id="RHEA:21868"/>
        <dbReference type="ChEBI" id="CHEBI:15377"/>
        <dbReference type="ChEBI" id="CHEBI:15378"/>
        <dbReference type="ChEBI" id="CHEBI:28938"/>
        <dbReference type="ChEBI" id="CHEBI:58453"/>
        <dbReference type="ChEBI" id="CHEBI:58614"/>
        <dbReference type="EC" id="3.5.4.26"/>
    </reaction>
</comment>
<keyword evidence="18" id="KW-1185">Reference proteome</keyword>
<comment type="pathway">
    <text evidence="2 12">Cofactor biosynthesis; riboflavin biosynthesis; 5-amino-6-(D-ribitylamino)uracil from GTP: step 2/4.</text>
</comment>
<comment type="function">
    <text evidence="1 12">Converts 2,5-diamino-6-(ribosylamino)-4(3h)-pyrimidinone 5'-phosphate into 5-amino-6-(ribosylamino)-2,4(1h,3h)-pyrimidinedione 5'-phosphate.</text>
</comment>
<dbReference type="InterPro" id="IPR024072">
    <property type="entry name" value="DHFR-like_dom_sf"/>
</dbReference>
<feature type="domain" description="CMP/dCMP-type deaminase" evidence="16">
    <location>
        <begin position="5"/>
        <end position="127"/>
    </location>
</feature>
<dbReference type="EC" id="3.5.4.26" evidence="12"/>
<dbReference type="PROSITE" id="PS51747">
    <property type="entry name" value="CYT_DCMP_DEAMINASES_2"/>
    <property type="match status" value="1"/>
</dbReference>
<evidence type="ECO:0000256" key="7">
    <source>
        <dbReference type="ARBA" id="ARBA00022723"/>
    </source>
</evidence>
<evidence type="ECO:0000256" key="8">
    <source>
        <dbReference type="ARBA" id="ARBA00022833"/>
    </source>
</evidence>
<comment type="similarity">
    <text evidence="4 12">In the N-terminal section; belongs to the cytidine and deoxycytidylate deaminase family.</text>
</comment>
<dbReference type="RefSeq" id="WP_136597458.1">
    <property type="nucleotide sequence ID" value="NZ_STGV01000001.1"/>
</dbReference>
<evidence type="ECO:0000256" key="12">
    <source>
        <dbReference type="PIRNR" id="PIRNR006769"/>
    </source>
</evidence>
<keyword evidence="7 12" id="KW-0479">Metal-binding</keyword>
<feature type="binding site" evidence="14">
    <location>
        <position position="301"/>
    </location>
    <ligand>
        <name>substrate</name>
    </ligand>
</feature>
<dbReference type="GO" id="GO:0008703">
    <property type="term" value="F:5-amino-6-(5-phosphoribosylamino)uracil reductase activity"/>
    <property type="evidence" value="ECO:0007669"/>
    <property type="project" value="UniProtKB-EC"/>
</dbReference>
<feature type="binding site" evidence="14">
    <location>
        <position position="188"/>
    </location>
    <ligand>
        <name>substrate</name>
    </ligand>
</feature>
<dbReference type="CDD" id="cd01284">
    <property type="entry name" value="Riboflavin_deaminase-reductase"/>
    <property type="match status" value="1"/>
</dbReference>
<gene>
    <name evidence="17" type="primary">ribD</name>
    <name evidence="17" type="ORF">FAA97_05410</name>
</gene>
<feature type="binding site" evidence="15">
    <location>
        <position position="88"/>
    </location>
    <ligand>
        <name>Zn(2+)</name>
        <dbReference type="ChEBI" id="CHEBI:29105"/>
        <note>catalytic</note>
    </ligand>
</feature>
<dbReference type="UniPathway" id="UPA00275">
    <property type="reaction ID" value="UER00401"/>
</dbReference>
<name>A0A4S8P9A0_9HYPH</name>
<dbReference type="EC" id="1.1.1.193" evidence="12"/>
<feature type="binding site" evidence="14">
    <location>
        <position position="208"/>
    </location>
    <ligand>
        <name>substrate</name>
    </ligand>
</feature>
<protein>
    <recommendedName>
        <fullName evidence="12">Riboflavin biosynthesis protein RibD</fullName>
    </recommendedName>
    <domain>
        <recommendedName>
            <fullName evidence="12">Diaminohydroxyphosphoribosylaminopyrimidine deaminase</fullName>
            <shortName evidence="12">DRAP deaminase</shortName>
            <ecNumber evidence="12">3.5.4.26</ecNumber>
        </recommendedName>
        <alternativeName>
            <fullName evidence="12">Riboflavin-specific deaminase</fullName>
        </alternativeName>
    </domain>
    <domain>
        <recommendedName>
            <fullName evidence="12">5-amino-6-(5-phosphoribosylamino)uracil reductase</fullName>
            <ecNumber evidence="12">1.1.1.193</ecNumber>
        </recommendedName>
        <alternativeName>
            <fullName evidence="12">HTP reductase</fullName>
        </alternativeName>
    </domain>
</protein>
<dbReference type="SUPFAM" id="SSF53927">
    <property type="entry name" value="Cytidine deaminase-like"/>
    <property type="match status" value="1"/>
</dbReference>
<evidence type="ECO:0000256" key="11">
    <source>
        <dbReference type="ARBA" id="ARBA00023268"/>
    </source>
</evidence>
<evidence type="ECO:0000256" key="4">
    <source>
        <dbReference type="ARBA" id="ARBA00005259"/>
    </source>
</evidence>
<evidence type="ECO:0000259" key="16">
    <source>
        <dbReference type="PROSITE" id="PS51747"/>
    </source>
</evidence>
<organism evidence="17 18">
    <name type="scientific">Peteryoungia ipomoeae</name>
    <dbReference type="NCBI Taxonomy" id="1210932"/>
    <lineage>
        <taxon>Bacteria</taxon>
        <taxon>Pseudomonadati</taxon>
        <taxon>Pseudomonadota</taxon>
        <taxon>Alphaproteobacteria</taxon>
        <taxon>Hyphomicrobiales</taxon>
        <taxon>Rhizobiaceae</taxon>
        <taxon>Peteryoungia</taxon>
    </lineage>
</organism>
<evidence type="ECO:0000256" key="14">
    <source>
        <dbReference type="PIRSR" id="PIRSR006769-2"/>
    </source>
</evidence>
<accession>A0A4S8P9A0</accession>
<dbReference type="Gene3D" id="3.40.140.10">
    <property type="entry name" value="Cytidine Deaminase, domain 2"/>
    <property type="match status" value="1"/>
</dbReference>
<dbReference type="InterPro" id="IPR004794">
    <property type="entry name" value="Eubact_RibD"/>
</dbReference>
<feature type="binding site" evidence="15">
    <location>
        <position position="79"/>
    </location>
    <ligand>
        <name>Zn(2+)</name>
        <dbReference type="ChEBI" id="CHEBI:29105"/>
        <note>catalytic</note>
    </ligand>
</feature>
<dbReference type="InterPro" id="IPR016193">
    <property type="entry name" value="Cytidine_deaminase-like"/>
</dbReference>
<dbReference type="PIRSF" id="PIRSF006769">
    <property type="entry name" value="RibD"/>
    <property type="match status" value="1"/>
</dbReference>
<evidence type="ECO:0000313" key="18">
    <source>
        <dbReference type="Proteomes" id="UP000308828"/>
    </source>
</evidence>
<feature type="binding site" evidence="14">
    <location>
        <begin position="303"/>
        <end position="309"/>
    </location>
    <ligand>
        <name>NADP(+)</name>
        <dbReference type="ChEBI" id="CHEBI:58349"/>
    </ligand>
</feature>
<comment type="similarity">
    <text evidence="5 12">In the C-terminal section; belongs to the HTP reductase family.</text>
</comment>
<feature type="binding site" evidence="14">
    <location>
        <position position="158"/>
    </location>
    <ligand>
        <name>NADP(+)</name>
        <dbReference type="ChEBI" id="CHEBI:58349"/>
    </ligand>
</feature>
<dbReference type="GO" id="GO:0008270">
    <property type="term" value="F:zinc ion binding"/>
    <property type="evidence" value="ECO:0007669"/>
    <property type="project" value="InterPro"/>
</dbReference>
<evidence type="ECO:0000256" key="1">
    <source>
        <dbReference type="ARBA" id="ARBA00002151"/>
    </source>
</evidence>
<evidence type="ECO:0000256" key="15">
    <source>
        <dbReference type="PIRSR" id="PIRSR006769-3"/>
    </source>
</evidence>
<dbReference type="AlphaFoldDB" id="A0A4S8P9A0"/>
<feature type="active site" description="Proton donor" evidence="13">
    <location>
        <position position="56"/>
    </location>
</feature>
<dbReference type="InterPro" id="IPR002125">
    <property type="entry name" value="CMP_dCMP_dom"/>
</dbReference>
<reference evidence="17 18" key="1">
    <citation type="submission" date="2019-04" db="EMBL/GenBank/DDBJ databases">
        <title>Genome sequence of strain shin9-1.</title>
        <authorList>
            <person name="Gao J."/>
            <person name="Sun J."/>
        </authorList>
    </citation>
    <scope>NUCLEOTIDE SEQUENCE [LARGE SCALE GENOMIC DNA]</scope>
    <source>
        <strain evidence="18">shin9-1</strain>
    </source>
</reference>
<comment type="cofactor">
    <cofactor evidence="12 15">
        <name>Zn(2+)</name>
        <dbReference type="ChEBI" id="CHEBI:29105"/>
    </cofactor>
    <text evidence="12 15">Binds 1 zinc ion.</text>
</comment>
<dbReference type="PANTHER" id="PTHR38011">
    <property type="entry name" value="DIHYDROFOLATE REDUCTASE FAMILY PROTEIN (AFU_ORTHOLOGUE AFUA_8G06820)"/>
    <property type="match status" value="1"/>
</dbReference>
<sequence length="371" mass="38990">MSSSLQDEIFMREAIALSLTHLGRTGANPSVGCVIVKHGEIVGRGVTAEGGRPHAEPQALAEAGTQSQGATAYVTLEPCSHHGKTPPCADAMIRAGVSRVVVAVADPDPRVSGQGLKMLADAGIEVTIGILQKEARFALSGYLMRQTRGRPQVTLKLAVSRDGMLGLRGAGQVRITGDAAREDVHRLRAESDAILVGVGTAIADDPELTVRLPGLVHTSPLRIVLDRTYRLPLNSKLVRQAQVVPTIVVGRAVPAAAGEGAAISARRTALHDAGVECLDLSSLSDLLTDLAHRGISNLMVEGGAEVARAFLAAGLVDRLWLYQGNVTLGADGIASPVVPDQAPLGFEVAEQRALGDDSLTIFRRQTIARYE</sequence>
<feature type="binding site" evidence="14">
    <location>
        <position position="200"/>
    </location>
    <ligand>
        <name>NADP(+)</name>
        <dbReference type="ChEBI" id="CHEBI:58349"/>
    </ligand>
</feature>
<dbReference type="PANTHER" id="PTHR38011:SF7">
    <property type="entry name" value="2,5-DIAMINO-6-RIBOSYLAMINO-4(3H)-PYRIMIDINONE 5'-PHOSPHATE REDUCTASE"/>
    <property type="match status" value="1"/>
</dbReference>
<dbReference type="OrthoDB" id="9800865at2"/>
<dbReference type="Gene3D" id="3.40.430.10">
    <property type="entry name" value="Dihydrofolate Reductase, subunit A"/>
    <property type="match status" value="1"/>
</dbReference>
<evidence type="ECO:0000256" key="2">
    <source>
        <dbReference type="ARBA" id="ARBA00004882"/>
    </source>
</evidence>
<feature type="binding site" evidence="15">
    <location>
        <position position="54"/>
    </location>
    <ligand>
        <name>Zn(2+)</name>
        <dbReference type="ChEBI" id="CHEBI:29105"/>
        <note>catalytic</note>
    </ligand>
</feature>